<dbReference type="InterPro" id="IPR014722">
    <property type="entry name" value="Rib_uL2_dom2"/>
</dbReference>
<dbReference type="Pfam" id="PF17136">
    <property type="entry name" value="ribosomal_L24"/>
    <property type="match status" value="1"/>
</dbReference>
<organism evidence="7">
    <name type="scientific">hydrothermal vent metagenome</name>
    <dbReference type="NCBI Taxonomy" id="652676"/>
    <lineage>
        <taxon>unclassified sequences</taxon>
        <taxon>metagenomes</taxon>
        <taxon>ecological metagenomes</taxon>
    </lineage>
</organism>
<proteinExistence type="inferred from homology"/>
<sequence length="106" mass="11431">MQKIKKGDDVIVIAGKDKGKTGSIISINREANRALVENVNIAKKHQKGNPNDGTPGGIIEKEMPIHISNIALANPTTGKADRVGIKVLEDGKKVRYFKSNDEVVDA</sequence>
<dbReference type="PROSITE" id="PS01108">
    <property type="entry name" value="RIBOSOMAL_L24"/>
    <property type="match status" value="1"/>
</dbReference>
<dbReference type="NCBIfam" id="TIGR01079">
    <property type="entry name" value="rplX_bact"/>
    <property type="match status" value="1"/>
</dbReference>
<dbReference type="GO" id="GO:0006412">
    <property type="term" value="P:translation"/>
    <property type="evidence" value="ECO:0007669"/>
    <property type="project" value="InterPro"/>
</dbReference>
<dbReference type="SUPFAM" id="SSF50104">
    <property type="entry name" value="Translation proteins SH3-like domain"/>
    <property type="match status" value="1"/>
</dbReference>
<evidence type="ECO:0000256" key="1">
    <source>
        <dbReference type="ARBA" id="ARBA00010618"/>
    </source>
</evidence>
<evidence type="ECO:0000313" key="7">
    <source>
        <dbReference type="EMBL" id="VAX02076.1"/>
    </source>
</evidence>
<evidence type="ECO:0000256" key="4">
    <source>
        <dbReference type="ARBA" id="ARBA00022980"/>
    </source>
</evidence>
<dbReference type="InterPro" id="IPR008991">
    <property type="entry name" value="Translation_prot_SH3-like_sf"/>
</dbReference>
<dbReference type="InterPro" id="IPR003256">
    <property type="entry name" value="Ribosomal_uL24"/>
</dbReference>
<dbReference type="InterPro" id="IPR041988">
    <property type="entry name" value="Ribosomal_uL24_KOW"/>
</dbReference>
<dbReference type="InterPro" id="IPR057264">
    <property type="entry name" value="Ribosomal_uL24_C"/>
</dbReference>
<dbReference type="GO" id="GO:0003735">
    <property type="term" value="F:structural constituent of ribosome"/>
    <property type="evidence" value="ECO:0007669"/>
    <property type="project" value="InterPro"/>
</dbReference>
<dbReference type="CDD" id="cd06089">
    <property type="entry name" value="KOW_RPL26"/>
    <property type="match status" value="1"/>
</dbReference>
<dbReference type="GO" id="GO:0005840">
    <property type="term" value="C:ribosome"/>
    <property type="evidence" value="ECO:0007669"/>
    <property type="project" value="UniProtKB-KW"/>
</dbReference>
<dbReference type="GO" id="GO:0019843">
    <property type="term" value="F:rRNA binding"/>
    <property type="evidence" value="ECO:0007669"/>
    <property type="project" value="UniProtKB-KW"/>
</dbReference>
<dbReference type="GO" id="GO:1990904">
    <property type="term" value="C:ribonucleoprotein complex"/>
    <property type="evidence" value="ECO:0007669"/>
    <property type="project" value="UniProtKB-KW"/>
</dbReference>
<keyword evidence="4 7" id="KW-0689">Ribosomal protein</keyword>
<comment type="similarity">
    <text evidence="1">Belongs to the universal ribosomal protein uL24 family.</text>
</comment>
<accession>A0A3B1A8I5</accession>
<dbReference type="InterPro" id="IPR005824">
    <property type="entry name" value="KOW"/>
</dbReference>
<dbReference type="PANTHER" id="PTHR12903">
    <property type="entry name" value="MITOCHONDRIAL RIBOSOMAL PROTEIN L24"/>
    <property type="match status" value="1"/>
</dbReference>
<dbReference type="EMBL" id="UOFS01000053">
    <property type="protein sequence ID" value="VAX02076.1"/>
    <property type="molecule type" value="Genomic_DNA"/>
</dbReference>
<dbReference type="Gene3D" id="2.30.30.30">
    <property type="match status" value="1"/>
</dbReference>
<dbReference type="InterPro" id="IPR005825">
    <property type="entry name" value="Ribosomal_uL24_CS"/>
</dbReference>
<reference evidence="7" key="1">
    <citation type="submission" date="2018-06" db="EMBL/GenBank/DDBJ databases">
        <authorList>
            <person name="Zhirakovskaya E."/>
        </authorList>
    </citation>
    <scope>NUCLEOTIDE SEQUENCE</scope>
</reference>
<dbReference type="SMART" id="SM00739">
    <property type="entry name" value="KOW"/>
    <property type="match status" value="1"/>
</dbReference>
<evidence type="ECO:0000256" key="2">
    <source>
        <dbReference type="ARBA" id="ARBA00022730"/>
    </source>
</evidence>
<protein>
    <submittedName>
        <fullName evidence="7">LSU ribosomal protein L24p (L26e)</fullName>
    </submittedName>
</protein>
<keyword evidence="3" id="KW-0694">RNA-binding</keyword>
<keyword evidence="2" id="KW-0699">rRNA-binding</keyword>
<evidence type="ECO:0000256" key="5">
    <source>
        <dbReference type="ARBA" id="ARBA00023274"/>
    </source>
</evidence>
<dbReference type="Pfam" id="PF00467">
    <property type="entry name" value="KOW"/>
    <property type="match status" value="1"/>
</dbReference>
<name>A0A3B1A8I5_9ZZZZ</name>
<keyword evidence="5" id="KW-0687">Ribonucleoprotein</keyword>
<evidence type="ECO:0000259" key="6">
    <source>
        <dbReference type="SMART" id="SM00739"/>
    </source>
</evidence>
<feature type="domain" description="KOW" evidence="6">
    <location>
        <begin position="3"/>
        <end position="30"/>
    </location>
</feature>
<gene>
    <name evidence="7" type="ORF">MNBD_GAMMA22-261</name>
</gene>
<dbReference type="FunFam" id="2.30.30.30:FF:000004">
    <property type="entry name" value="50S ribosomal protein L24"/>
    <property type="match status" value="1"/>
</dbReference>
<dbReference type="HAMAP" id="MF_01326_B">
    <property type="entry name" value="Ribosomal_uL24_B"/>
    <property type="match status" value="1"/>
</dbReference>
<evidence type="ECO:0000256" key="3">
    <source>
        <dbReference type="ARBA" id="ARBA00022884"/>
    </source>
</evidence>
<dbReference type="AlphaFoldDB" id="A0A3B1A8I5"/>